<protein>
    <submittedName>
        <fullName evidence="2">Glyoxalase</fullName>
    </submittedName>
</protein>
<name>A0A553WCY3_9SPHN</name>
<dbReference type="InterPro" id="IPR004360">
    <property type="entry name" value="Glyas_Fos-R_dOase_dom"/>
</dbReference>
<dbReference type="EMBL" id="VKKU01000002">
    <property type="protein sequence ID" value="TSB02550.1"/>
    <property type="molecule type" value="Genomic_DNA"/>
</dbReference>
<dbReference type="InterPro" id="IPR037523">
    <property type="entry name" value="VOC_core"/>
</dbReference>
<dbReference type="SUPFAM" id="SSF54593">
    <property type="entry name" value="Glyoxalase/Bleomycin resistance protein/Dihydroxybiphenyl dioxygenase"/>
    <property type="match status" value="1"/>
</dbReference>
<evidence type="ECO:0000313" key="2">
    <source>
        <dbReference type="EMBL" id="TSB02550.1"/>
    </source>
</evidence>
<dbReference type="Proteomes" id="UP000320160">
    <property type="component" value="Unassembled WGS sequence"/>
</dbReference>
<keyword evidence="3" id="KW-1185">Reference proteome</keyword>
<proteinExistence type="predicted"/>
<organism evidence="2 3">
    <name type="scientific">Sphingorhabdus contaminans</name>
    <dbReference type="NCBI Taxonomy" id="1343899"/>
    <lineage>
        <taxon>Bacteria</taxon>
        <taxon>Pseudomonadati</taxon>
        <taxon>Pseudomonadota</taxon>
        <taxon>Alphaproteobacteria</taxon>
        <taxon>Sphingomonadales</taxon>
        <taxon>Sphingomonadaceae</taxon>
        <taxon>Sphingorhabdus</taxon>
    </lineage>
</organism>
<feature type="domain" description="VOC" evidence="1">
    <location>
        <begin position="2"/>
        <end position="117"/>
    </location>
</feature>
<dbReference type="Pfam" id="PF00903">
    <property type="entry name" value="Glyoxalase"/>
    <property type="match status" value="1"/>
</dbReference>
<dbReference type="Gene3D" id="3.10.180.10">
    <property type="entry name" value="2,3-Dihydroxybiphenyl 1,2-Dioxygenase, domain 1"/>
    <property type="match status" value="1"/>
</dbReference>
<accession>A0A553WCY3</accession>
<dbReference type="PROSITE" id="PS51819">
    <property type="entry name" value="VOC"/>
    <property type="match status" value="1"/>
</dbReference>
<sequence>MPLDHLTILWTNEDSSRTFYRHLLPRLGFREKRQDIWHDARGLFFQFRPAQDGTRPYERYGAGLNHLGFQAPSREFVEDLHRHMTDAGFEARLQKLGGTLALFMPDPDGLRVEVSHYPEGSDPVD</sequence>
<reference evidence="2 3" key="1">
    <citation type="submission" date="2019-07" db="EMBL/GenBank/DDBJ databases">
        <authorList>
            <person name="Park M."/>
        </authorList>
    </citation>
    <scope>NUCLEOTIDE SEQUENCE [LARGE SCALE GENOMIC DNA]</scope>
    <source>
        <strain evidence="2 3">KCTC32445</strain>
    </source>
</reference>
<comment type="caution">
    <text evidence="2">The sequence shown here is derived from an EMBL/GenBank/DDBJ whole genome shotgun (WGS) entry which is preliminary data.</text>
</comment>
<gene>
    <name evidence="2" type="ORF">FOM92_08515</name>
</gene>
<dbReference type="InterPro" id="IPR029068">
    <property type="entry name" value="Glyas_Bleomycin-R_OHBP_Dase"/>
</dbReference>
<dbReference type="OrthoDB" id="4725692at2"/>
<dbReference type="AlphaFoldDB" id="A0A553WCY3"/>
<evidence type="ECO:0000259" key="1">
    <source>
        <dbReference type="PROSITE" id="PS51819"/>
    </source>
</evidence>
<evidence type="ECO:0000313" key="3">
    <source>
        <dbReference type="Proteomes" id="UP000320160"/>
    </source>
</evidence>